<dbReference type="Proteomes" id="UP000009881">
    <property type="component" value="Unassembled WGS sequence"/>
</dbReference>
<dbReference type="Pfam" id="PF07362">
    <property type="entry name" value="CcdA"/>
    <property type="match status" value="1"/>
</dbReference>
<dbReference type="AlphaFoldDB" id="K9H5X9"/>
<sequence>MEDRQMSPKREARVMISEDILLEAEKLGVDLSEAVEETLVAALREKRAAQWRAENRESIDSYNAHIERNGCFGDEFRTF</sequence>
<dbReference type="OrthoDB" id="7191115at2"/>
<dbReference type="eggNOG" id="COG5302">
    <property type="taxonomic scope" value="Bacteria"/>
</dbReference>
<protein>
    <submittedName>
        <fullName evidence="2">Acetoacetyl-CoA synthase</fullName>
    </submittedName>
</protein>
<evidence type="ECO:0000313" key="2">
    <source>
        <dbReference type="EMBL" id="EKV32504.1"/>
    </source>
</evidence>
<proteinExistence type="predicted"/>
<evidence type="ECO:0000313" key="3">
    <source>
        <dbReference type="Proteomes" id="UP000009881"/>
    </source>
</evidence>
<keyword evidence="3" id="KW-1185">Reference proteome</keyword>
<dbReference type="RefSeq" id="WP_009538992.1">
    <property type="nucleotide sequence ID" value="NZ_ANHY01000003.1"/>
</dbReference>
<dbReference type="EMBL" id="ANHY01000003">
    <property type="protein sequence ID" value="EKV32504.1"/>
    <property type="molecule type" value="Genomic_DNA"/>
</dbReference>
<organism evidence="2 3">
    <name type="scientific">Caenispirillum salinarum AK4</name>
    <dbReference type="NCBI Taxonomy" id="1238182"/>
    <lineage>
        <taxon>Bacteria</taxon>
        <taxon>Pseudomonadati</taxon>
        <taxon>Pseudomonadota</taxon>
        <taxon>Alphaproteobacteria</taxon>
        <taxon>Rhodospirillales</taxon>
        <taxon>Novispirillaceae</taxon>
        <taxon>Caenispirillum</taxon>
    </lineage>
</organism>
<gene>
    <name evidence="2" type="ORF">C882_2583</name>
</gene>
<reference evidence="2 3" key="1">
    <citation type="journal article" date="2013" name="Genome Announc.">
        <title>Draft Genome Sequence of an Alphaproteobacterium, Caenispirillum salinarum AK4(T), Isolated from a Solar Saltern.</title>
        <authorList>
            <person name="Khatri I."/>
            <person name="Singh A."/>
            <person name="Korpole S."/>
            <person name="Pinnaka A.K."/>
            <person name="Subramanian S."/>
        </authorList>
    </citation>
    <scope>NUCLEOTIDE SEQUENCE [LARGE SCALE GENOMIC DNA]</scope>
    <source>
        <strain evidence="2 3">AK4</strain>
    </source>
</reference>
<dbReference type="InterPro" id="IPR009956">
    <property type="entry name" value="Post-segregation_anti-tox_CcdA"/>
</dbReference>
<accession>K9H5X9</accession>
<evidence type="ECO:0000256" key="1">
    <source>
        <dbReference type="ARBA" id="ARBA00022649"/>
    </source>
</evidence>
<comment type="caution">
    <text evidence="2">The sequence shown here is derived from an EMBL/GenBank/DDBJ whole genome shotgun (WGS) entry which is preliminary data.</text>
</comment>
<name>K9H5X9_9PROT</name>
<dbReference type="STRING" id="1238182.C882_2583"/>
<keyword evidence="1" id="KW-1277">Toxin-antitoxin system</keyword>